<dbReference type="GO" id="GO:0005509">
    <property type="term" value="F:calcium ion binding"/>
    <property type="evidence" value="ECO:0007669"/>
    <property type="project" value="InterPro"/>
</dbReference>
<accession>A0A5C6BBY2</accession>
<evidence type="ECO:0000313" key="3">
    <source>
        <dbReference type="Proteomes" id="UP000320735"/>
    </source>
</evidence>
<dbReference type="NCBIfam" id="TIGR02913">
    <property type="entry name" value="HAF_rpt"/>
    <property type="match status" value="6"/>
</dbReference>
<proteinExistence type="predicted"/>
<feature type="domain" description="Cadherin" evidence="1">
    <location>
        <begin position="481"/>
        <end position="576"/>
    </location>
</feature>
<dbReference type="InterPro" id="IPR002126">
    <property type="entry name" value="Cadherin-like_dom"/>
</dbReference>
<feature type="domain" description="Cadherin" evidence="1">
    <location>
        <begin position="379"/>
        <end position="473"/>
    </location>
</feature>
<gene>
    <name evidence="2" type="primary">hlyA_3</name>
    <name evidence="2" type="ORF">CA54_40260</name>
</gene>
<dbReference type="GO" id="GO:0016020">
    <property type="term" value="C:membrane"/>
    <property type="evidence" value="ECO:0007669"/>
    <property type="project" value="InterPro"/>
</dbReference>
<dbReference type="InterPro" id="IPR013783">
    <property type="entry name" value="Ig-like_fold"/>
</dbReference>
<dbReference type="SUPFAM" id="SSF51120">
    <property type="entry name" value="beta-Roll"/>
    <property type="match status" value="2"/>
</dbReference>
<dbReference type="AlphaFoldDB" id="A0A5C6BBY2"/>
<dbReference type="InterPro" id="IPR014262">
    <property type="entry name" value="HAF_rpt"/>
</dbReference>
<dbReference type="InterPro" id="IPR011049">
    <property type="entry name" value="Serralysin-like_metalloprot_C"/>
</dbReference>
<sequence length="1120" mass="117935">MPPFFRSATKSHQAPRCKRTGSLTRPLAMQQLEDRTLLAGSMVGLGDLPGGTFNSYAYNVSADGSVIVGRSNSTNGYEAFRWTAETGMVGLGDLPGGDFNSYAYGVSADGSVIVGRSKSANGTEAFRWTAETGMVGLGDLPGGDFNSYAYGVSADGSVIVGRSKSANGYEAFRWTAETGMVGLGDLPGGTFSSYARHVSADGSVIVGRGDSANGTEAFRWTAETGMVGLGDLPGGTFNSYAYDVSDDASVIVGRSNSTNGYEAFRWTAETGMVGLGDLPGGTFNSYAYDVSDDGSVIVGRSNSTNGYEAFRWTAETGMVGLGDLPGGDFRSYAWGVSADGSVIVGRGTSTNGIEAFRWTDETDVNNPPLVTLNNTVTGLPENTDTTSRVKVADIVVTDDALGNNVLSLTGADAGLFEIDGTVLFLKAGTVLDRFANPVLDVTVNVDDATVGTTPDDSAALAINVTEVNESPMVALDNTIGSLLENTDTTSRIKVADIVVTDDGVGTNVLSLTGADVGLFEIDGTELFLKAGTVLDSYSNPILNVTVNVNDVAIGTTPDDSTALAIDVIDVNDPPMVMLDNNLTSLPENIDTTLRIKVADIVVTDDLLGTNVLSLTGADADLFEILGTELFLKAGAVLNAAGNPVLNVTVNVDDAAVGSIPDDSAALVITVIPFINTRPVADAGGPYVLGNRNRIQLDGSDSYDADQPAGTLTYMWDYGNDGTYDAIGVRPYITAADLNGQSNIVVRLKVLDNDGGSRSNLVRVHGADTSVLRIRGDNDGVVGQRRVVSLKLYGPTVTREHYTYTVDWGDGSQPRLVTGLSGSSISKRYDKAGNYTIRATAVSNETGLETSHSRVIRIRTEQQQGRDFAVSGTSGDDYFRVFTRSGTGQVEIYRNRVSLGVHTVPGTIYAMGMGGNDWFVGDNGTYNVYFDGGSGNNVSYTYGGDDTILGRDGRDRVYSYGGDNYVSVGNGNNVVKTNVGDDHIKTGRGSDKIIDLGGDNQIDAGDGNNHISTRYGNDMIITGSGQDQVTDLGGNNRIEVGDGSNVVRTGKGNDTILGGAHDDNIRVDGGRNYIYSFAGNDFIIAFGTNFIDSGSGNDTVFSQFNLLYDDNDLFDLLAKSR</sequence>
<dbReference type="Gene3D" id="2.60.40.10">
    <property type="entry name" value="Immunoglobulins"/>
    <property type="match status" value="2"/>
</dbReference>
<evidence type="ECO:0000313" key="2">
    <source>
        <dbReference type="EMBL" id="TWU08789.1"/>
    </source>
</evidence>
<organism evidence="2 3">
    <name type="scientific">Symmachiella macrocystis</name>
    <dbReference type="NCBI Taxonomy" id="2527985"/>
    <lineage>
        <taxon>Bacteria</taxon>
        <taxon>Pseudomonadati</taxon>
        <taxon>Planctomycetota</taxon>
        <taxon>Planctomycetia</taxon>
        <taxon>Planctomycetales</taxon>
        <taxon>Planctomycetaceae</taxon>
        <taxon>Symmachiella</taxon>
    </lineage>
</organism>
<dbReference type="Gene3D" id="2.60.40.60">
    <property type="entry name" value="Cadherins"/>
    <property type="match status" value="1"/>
</dbReference>
<dbReference type="PROSITE" id="PS50268">
    <property type="entry name" value="CADHERIN_2"/>
    <property type="match status" value="2"/>
</dbReference>
<name>A0A5C6BBY2_9PLAN</name>
<keyword evidence="3" id="KW-1185">Reference proteome</keyword>
<dbReference type="GO" id="GO:0007156">
    <property type="term" value="P:homophilic cell adhesion via plasma membrane adhesion molecules"/>
    <property type="evidence" value="ECO:0007669"/>
    <property type="project" value="InterPro"/>
</dbReference>
<protein>
    <submittedName>
        <fullName evidence="2">Hemolysin, plasmid</fullName>
    </submittedName>
</protein>
<dbReference type="CDD" id="cd11304">
    <property type="entry name" value="Cadherin_repeat"/>
    <property type="match status" value="1"/>
</dbReference>
<dbReference type="InterPro" id="IPR001343">
    <property type="entry name" value="Hemolysn_Ca-bd"/>
</dbReference>
<dbReference type="EMBL" id="SJPP01000002">
    <property type="protein sequence ID" value="TWU08789.1"/>
    <property type="molecule type" value="Genomic_DNA"/>
</dbReference>
<dbReference type="RefSeq" id="WP_197532615.1">
    <property type="nucleotide sequence ID" value="NZ_SJPP01000002.1"/>
</dbReference>
<evidence type="ECO:0000259" key="1">
    <source>
        <dbReference type="PROSITE" id="PS50268"/>
    </source>
</evidence>
<dbReference type="Proteomes" id="UP000320735">
    <property type="component" value="Unassembled WGS sequence"/>
</dbReference>
<dbReference type="Gene3D" id="2.160.20.160">
    <property type="match status" value="1"/>
</dbReference>
<comment type="caution">
    <text evidence="2">The sequence shown here is derived from an EMBL/GenBank/DDBJ whole genome shotgun (WGS) entry which is preliminary data.</text>
</comment>
<dbReference type="SUPFAM" id="SSF49299">
    <property type="entry name" value="PKD domain"/>
    <property type="match status" value="1"/>
</dbReference>
<dbReference type="InterPro" id="IPR035986">
    <property type="entry name" value="PKD_dom_sf"/>
</dbReference>
<reference evidence="2 3" key="1">
    <citation type="submission" date="2019-02" db="EMBL/GenBank/DDBJ databases">
        <title>Deep-cultivation of Planctomycetes and their phenomic and genomic characterization uncovers novel biology.</title>
        <authorList>
            <person name="Wiegand S."/>
            <person name="Jogler M."/>
            <person name="Boedeker C."/>
            <person name="Pinto D."/>
            <person name="Vollmers J."/>
            <person name="Rivas-Marin E."/>
            <person name="Kohn T."/>
            <person name="Peeters S.H."/>
            <person name="Heuer A."/>
            <person name="Rast P."/>
            <person name="Oberbeckmann S."/>
            <person name="Bunk B."/>
            <person name="Jeske O."/>
            <person name="Meyerdierks A."/>
            <person name="Storesund J.E."/>
            <person name="Kallscheuer N."/>
            <person name="Luecker S."/>
            <person name="Lage O.M."/>
            <person name="Pohl T."/>
            <person name="Merkel B.J."/>
            <person name="Hornburger P."/>
            <person name="Mueller R.-W."/>
            <person name="Bruemmer F."/>
            <person name="Labrenz M."/>
            <person name="Spormann A.M."/>
            <person name="Op Den Camp H."/>
            <person name="Overmann J."/>
            <person name="Amann R."/>
            <person name="Jetten M.S.M."/>
            <person name="Mascher T."/>
            <person name="Medema M.H."/>
            <person name="Devos D.P."/>
            <person name="Kaster A.-K."/>
            <person name="Ovreas L."/>
            <person name="Rohde M."/>
            <person name="Galperin M.Y."/>
            <person name="Jogler C."/>
        </authorList>
    </citation>
    <scope>NUCLEOTIDE SEQUENCE [LARGE SCALE GENOMIC DNA]</scope>
    <source>
        <strain evidence="2 3">CA54</strain>
    </source>
</reference>
<dbReference type="Pfam" id="PF00353">
    <property type="entry name" value="HemolysinCabind"/>
    <property type="match status" value="4"/>
</dbReference>